<evidence type="ECO:0000313" key="5">
    <source>
        <dbReference type="WBParaSite" id="PSAMB.scaffold568size46963.g6923.t1"/>
    </source>
</evidence>
<feature type="chain" id="PRO_5037540407" evidence="1">
    <location>
        <begin position="20"/>
        <end position="403"/>
    </location>
</feature>
<dbReference type="AlphaFoldDB" id="A0A914WWL3"/>
<name>A0A914WWL3_9BILA</name>
<evidence type="ECO:0000259" key="2">
    <source>
        <dbReference type="PROSITE" id="PS50041"/>
    </source>
</evidence>
<dbReference type="SMART" id="SM00186">
    <property type="entry name" value="FBG"/>
    <property type="match status" value="1"/>
</dbReference>
<dbReference type="PROSITE" id="PS50041">
    <property type="entry name" value="C_TYPE_LECTIN_2"/>
    <property type="match status" value="1"/>
</dbReference>
<dbReference type="PANTHER" id="PTHR19143">
    <property type="entry name" value="FIBRINOGEN/TENASCIN/ANGIOPOEITIN"/>
    <property type="match status" value="1"/>
</dbReference>
<dbReference type="Pfam" id="PF00059">
    <property type="entry name" value="Lectin_C"/>
    <property type="match status" value="1"/>
</dbReference>
<keyword evidence="4" id="KW-1185">Reference proteome</keyword>
<dbReference type="SUPFAM" id="SSF56496">
    <property type="entry name" value="Fibrinogen C-terminal domain-like"/>
    <property type="match status" value="1"/>
</dbReference>
<proteinExistence type="predicted"/>
<dbReference type="InterPro" id="IPR016187">
    <property type="entry name" value="CTDL_fold"/>
</dbReference>
<dbReference type="NCBIfam" id="NF040941">
    <property type="entry name" value="GGGWT_bact"/>
    <property type="match status" value="1"/>
</dbReference>
<dbReference type="InterPro" id="IPR050373">
    <property type="entry name" value="Fibrinogen_C-term_domain"/>
</dbReference>
<dbReference type="GO" id="GO:0005615">
    <property type="term" value="C:extracellular space"/>
    <property type="evidence" value="ECO:0007669"/>
    <property type="project" value="TreeGrafter"/>
</dbReference>
<dbReference type="Proteomes" id="UP000887566">
    <property type="component" value="Unplaced"/>
</dbReference>
<dbReference type="InterPro" id="IPR014716">
    <property type="entry name" value="Fibrinogen_a/b/g_C_1"/>
</dbReference>
<dbReference type="Gene3D" id="3.90.215.10">
    <property type="entry name" value="Gamma Fibrinogen, chain A, domain 1"/>
    <property type="match status" value="1"/>
</dbReference>
<dbReference type="Pfam" id="PF00147">
    <property type="entry name" value="Fibrinogen_C"/>
    <property type="match status" value="1"/>
</dbReference>
<dbReference type="SUPFAM" id="SSF56436">
    <property type="entry name" value="C-type lectin-like"/>
    <property type="match status" value="1"/>
</dbReference>
<keyword evidence="1" id="KW-0732">Signal</keyword>
<dbReference type="SMART" id="SM00034">
    <property type="entry name" value="CLECT"/>
    <property type="match status" value="1"/>
</dbReference>
<dbReference type="CDD" id="cd00037">
    <property type="entry name" value="CLECT"/>
    <property type="match status" value="1"/>
</dbReference>
<dbReference type="InterPro" id="IPR016186">
    <property type="entry name" value="C-type_lectin-like/link_sf"/>
</dbReference>
<dbReference type="PROSITE" id="PS51406">
    <property type="entry name" value="FIBRINOGEN_C_2"/>
    <property type="match status" value="1"/>
</dbReference>
<dbReference type="Gene3D" id="3.10.100.10">
    <property type="entry name" value="Mannose-Binding Protein A, subunit A"/>
    <property type="match status" value="1"/>
</dbReference>
<evidence type="ECO:0000259" key="3">
    <source>
        <dbReference type="PROSITE" id="PS51406"/>
    </source>
</evidence>
<dbReference type="InterPro" id="IPR001304">
    <property type="entry name" value="C-type_lectin-like"/>
</dbReference>
<protein>
    <submittedName>
        <fullName evidence="5">Uncharacterized protein</fullName>
    </submittedName>
</protein>
<feature type="domain" description="C-type lectin" evidence="2">
    <location>
        <begin position="30"/>
        <end position="150"/>
    </location>
</feature>
<evidence type="ECO:0000313" key="4">
    <source>
        <dbReference type="Proteomes" id="UP000887566"/>
    </source>
</evidence>
<sequence length="403" mass="45522">MLQFTNTIPFLFLTYLVNSCPTNWYPSALDATKCYYVAQHPLSWSDAETYCQSLGPNAFLTTILSAFETSALSGVAANNPAIGSLDQVWIGAKGINQDQTFVWADGTPFAYTNWLPGQPDRSKPCVSAQIRSSGKWSTDTCETQHYFICKYTMKPTATPTDCYDWHFNNGNSSTGTYRIYPPGVEPFDVRCDMATNGGGWTTFQRRLDNSTAFWNRPWADYKNGFNNGFSQNYWLGLDRIHALTAKDTNVTLHIDLFGNRCTQVIGPYYCDQQSGSDMHFDGEWASFSVENEANKYRLHVSPVLAGTISGSSFDPLYTESNNRYFTTIDVNNQLEMTEINCAAYQEWGAWWHDHCSIFMLNGKYDATRGIGGHGFSMNRMAHITDIPSWVNPIKSEMKLRRSN</sequence>
<accession>A0A914WWL3</accession>
<dbReference type="InterPro" id="IPR002181">
    <property type="entry name" value="Fibrinogen_a/b/g_C_dom"/>
</dbReference>
<reference evidence="5" key="1">
    <citation type="submission" date="2022-11" db="UniProtKB">
        <authorList>
            <consortium name="WormBaseParasite"/>
        </authorList>
    </citation>
    <scope>IDENTIFICATION</scope>
</reference>
<dbReference type="InterPro" id="IPR036056">
    <property type="entry name" value="Fibrinogen-like_C"/>
</dbReference>
<organism evidence="4 5">
    <name type="scientific">Plectus sambesii</name>
    <dbReference type="NCBI Taxonomy" id="2011161"/>
    <lineage>
        <taxon>Eukaryota</taxon>
        <taxon>Metazoa</taxon>
        <taxon>Ecdysozoa</taxon>
        <taxon>Nematoda</taxon>
        <taxon>Chromadorea</taxon>
        <taxon>Plectida</taxon>
        <taxon>Plectina</taxon>
        <taxon>Plectoidea</taxon>
        <taxon>Plectidae</taxon>
        <taxon>Plectus</taxon>
    </lineage>
</organism>
<feature type="signal peptide" evidence="1">
    <location>
        <begin position="1"/>
        <end position="19"/>
    </location>
</feature>
<dbReference type="WBParaSite" id="PSAMB.scaffold568size46963.g6923.t1">
    <property type="protein sequence ID" value="PSAMB.scaffold568size46963.g6923.t1"/>
    <property type="gene ID" value="PSAMB.scaffold568size46963.g6923"/>
</dbReference>
<feature type="domain" description="Fibrinogen C-terminal" evidence="3">
    <location>
        <begin position="153"/>
        <end position="403"/>
    </location>
</feature>
<evidence type="ECO:0000256" key="1">
    <source>
        <dbReference type="SAM" id="SignalP"/>
    </source>
</evidence>